<feature type="compositionally biased region" description="Basic and acidic residues" evidence="1">
    <location>
        <begin position="31"/>
        <end position="48"/>
    </location>
</feature>
<comment type="caution">
    <text evidence="3">The sequence shown here is derived from an EMBL/GenBank/DDBJ whole genome shotgun (WGS) entry which is preliminary data.</text>
</comment>
<gene>
    <name evidence="3" type="ORF">ACFPM3_27895</name>
</gene>
<dbReference type="EMBL" id="JBHSJD010000024">
    <property type="protein sequence ID" value="MFC5025956.1"/>
    <property type="molecule type" value="Genomic_DNA"/>
</dbReference>
<keyword evidence="4" id="KW-1185">Reference proteome</keyword>
<keyword evidence="2" id="KW-0732">Signal</keyword>
<name>A0ABV9XP32_9ACTN</name>
<evidence type="ECO:0000256" key="2">
    <source>
        <dbReference type="SAM" id="SignalP"/>
    </source>
</evidence>
<sequence length="276" mass="28762">MLNRKFAAWAALCATAAVTLTACGYGGTDNGAEKAGKAEKAEEAEKRAPAPPRASAPPTTIAGLTPDRIAARALDTTRAAGSLTARGTAVLREERGAGGTFAFALTKKGDCDGRMSGEGVSVTLREVNGSTYMQGDEEFWTKALQKEGTAKQGAETAARIFKGRWIKVPAAQAEQEGITRFCDVDALLERATESGRGLTRGPEAQVGHRPAVTLTKKNGAETVTYYVAAQGRPYLLRFTVEGGDDPGTMELSGFGSDATVPAPPAGEILDPQQLGG</sequence>
<dbReference type="RefSeq" id="WP_345689338.1">
    <property type="nucleotide sequence ID" value="NZ_BAABIT010000001.1"/>
</dbReference>
<dbReference type="Proteomes" id="UP001595829">
    <property type="component" value="Unassembled WGS sequence"/>
</dbReference>
<feature type="chain" id="PRO_5046478106" description="Lipoprotein" evidence="2">
    <location>
        <begin position="23"/>
        <end position="276"/>
    </location>
</feature>
<dbReference type="PROSITE" id="PS51257">
    <property type="entry name" value="PROKAR_LIPOPROTEIN"/>
    <property type="match status" value="1"/>
</dbReference>
<evidence type="ECO:0000313" key="3">
    <source>
        <dbReference type="EMBL" id="MFC5025956.1"/>
    </source>
</evidence>
<feature type="region of interest" description="Disordered" evidence="1">
    <location>
        <begin position="253"/>
        <end position="276"/>
    </location>
</feature>
<evidence type="ECO:0008006" key="5">
    <source>
        <dbReference type="Google" id="ProtNLM"/>
    </source>
</evidence>
<evidence type="ECO:0000313" key="4">
    <source>
        <dbReference type="Proteomes" id="UP001595829"/>
    </source>
</evidence>
<feature type="signal peptide" evidence="2">
    <location>
        <begin position="1"/>
        <end position="22"/>
    </location>
</feature>
<organism evidence="3 4">
    <name type="scientific">Streptomyces coeruleoprunus</name>
    <dbReference type="NCBI Taxonomy" id="285563"/>
    <lineage>
        <taxon>Bacteria</taxon>
        <taxon>Bacillati</taxon>
        <taxon>Actinomycetota</taxon>
        <taxon>Actinomycetes</taxon>
        <taxon>Kitasatosporales</taxon>
        <taxon>Streptomycetaceae</taxon>
        <taxon>Streptomyces</taxon>
    </lineage>
</organism>
<dbReference type="Gene3D" id="2.50.20.20">
    <property type="match status" value="1"/>
</dbReference>
<feature type="region of interest" description="Disordered" evidence="1">
    <location>
        <begin position="31"/>
        <end position="64"/>
    </location>
</feature>
<reference evidence="4" key="1">
    <citation type="journal article" date="2019" name="Int. J. Syst. Evol. Microbiol.">
        <title>The Global Catalogue of Microorganisms (GCM) 10K type strain sequencing project: providing services to taxonomists for standard genome sequencing and annotation.</title>
        <authorList>
            <consortium name="The Broad Institute Genomics Platform"/>
            <consortium name="The Broad Institute Genome Sequencing Center for Infectious Disease"/>
            <person name="Wu L."/>
            <person name="Ma J."/>
        </authorList>
    </citation>
    <scope>NUCLEOTIDE SEQUENCE [LARGE SCALE GENOMIC DNA]</scope>
    <source>
        <strain evidence="4">CGMCC 4.1648</strain>
    </source>
</reference>
<proteinExistence type="predicted"/>
<evidence type="ECO:0000256" key="1">
    <source>
        <dbReference type="SAM" id="MobiDB-lite"/>
    </source>
</evidence>
<accession>A0ABV9XP32</accession>
<protein>
    <recommendedName>
        <fullName evidence="5">Lipoprotein</fullName>
    </recommendedName>
</protein>